<dbReference type="EMBL" id="DVFT01000048">
    <property type="protein sequence ID" value="HIQ95592.1"/>
    <property type="molecule type" value="Genomic_DNA"/>
</dbReference>
<dbReference type="InterPro" id="IPR050095">
    <property type="entry name" value="ECF_ABC_transporter_ATP-bd"/>
</dbReference>
<feature type="domain" description="ABC transporter" evidence="11">
    <location>
        <begin position="264"/>
        <end position="487"/>
    </location>
</feature>
<name>A0A9D0ZTX4_9FIRM</name>
<reference evidence="12" key="2">
    <citation type="journal article" date="2021" name="PeerJ">
        <title>Extensive microbial diversity within the chicken gut microbiome revealed by metagenomics and culture.</title>
        <authorList>
            <person name="Gilroy R."/>
            <person name="Ravi A."/>
            <person name="Getino M."/>
            <person name="Pursley I."/>
            <person name="Horton D.L."/>
            <person name="Alikhan N.F."/>
            <person name="Baker D."/>
            <person name="Gharbi K."/>
            <person name="Hall N."/>
            <person name="Watson M."/>
            <person name="Adriaenssens E.M."/>
            <person name="Foster-Nyarko E."/>
            <person name="Jarju S."/>
            <person name="Secka A."/>
            <person name="Antonio M."/>
            <person name="Oren A."/>
            <person name="Chaudhuri R.R."/>
            <person name="La Ragione R."/>
            <person name="Hildebrand F."/>
            <person name="Pallen M.J."/>
        </authorList>
    </citation>
    <scope>NUCLEOTIDE SEQUENCE</scope>
    <source>
        <strain evidence="12">ChiSjej3B21-11622</strain>
    </source>
</reference>
<sequence>MISFQNVTYSYQESGEPKSLDSIHLEVKDGECILLCGKSGCGKTTMTRLLNGMIPNFYEGNLQGTVLLDGKNLFDLPMYEISKQVGSVFQNPRTQFYTVNTTSEIAFGCENLGMEPEKIASRVKQTAEDLEIEHLLDRNIFKLSGGEKQIIAFASVYTMSPQVYGLDEPSSNLDIQAIEKVRKILSLLKQQGKTIIIAEHRTYYLKELVDRAIYMENGRIVREYSMEELGHLSRAEQLHTGIRTVDLLSYPVVPHTAASASHKITLKDVHCSYDKTEALSIPELSLASGRITAIIGTNGAGKSTFVSWLCGLMKKSKGAFLLDGKIQRTKDRVQKSYLVMQEVNYQLFSDSVREEIVLGSSRSTEDSLQEIMASLDISELAERHPMTLSGGQKQRVIIASAMFCGKKILCFDEPTSGLDFSHMMQTCELLKKLQGDDTFLFIITHDYELIASTCDSVVHIEHGHFLEQYTLDLAGIQKLKSFFTQYMEDVP</sequence>
<comment type="subcellular location">
    <subcellularLocation>
        <location evidence="1">Cell membrane</location>
        <topology evidence="1">Peripheral membrane protein</topology>
    </subcellularLocation>
</comment>
<evidence type="ECO:0000256" key="9">
    <source>
        <dbReference type="ARBA" id="ARBA00023136"/>
    </source>
</evidence>
<comment type="function">
    <text evidence="10">Probably part of an ABC transporter complex. Responsible for energy coupling to the transport system.</text>
</comment>
<keyword evidence="7 12" id="KW-0067">ATP-binding</keyword>
<reference evidence="12" key="1">
    <citation type="submission" date="2020-10" db="EMBL/GenBank/DDBJ databases">
        <authorList>
            <person name="Gilroy R."/>
        </authorList>
    </citation>
    <scope>NUCLEOTIDE SEQUENCE</scope>
    <source>
        <strain evidence="12">ChiSjej3B21-11622</strain>
    </source>
</reference>
<dbReference type="PROSITE" id="PS50893">
    <property type="entry name" value="ABC_TRANSPORTER_2"/>
    <property type="match status" value="2"/>
</dbReference>
<evidence type="ECO:0000256" key="7">
    <source>
        <dbReference type="ARBA" id="ARBA00022840"/>
    </source>
</evidence>
<dbReference type="AlphaFoldDB" id="A0A9D0ZTX4"/>
<dbReference type="SUPFAM" id="SSF52540">
    <property type="entry name" value="P-loop containing nucleoside triphosphate hydrolases"/>
    <property type="match status" value="2"/>
</dbReference>
<dbReference type="InterPro" id="IPR015856">
    <property type="entry name" value="ABC_transpr_CbiO/EcfA_su"/>
</dbReference>
<accession>A0A9D0ZTX4</accession>
<keyword evidence="6" id="KW-0547">Nucleotide-binding</keyword>
<comment type="caution">
    <text evidence="12">The sequence shown here is derived from an EMBL/GenBank/DDBJ whole genome shotgun (WGS) entry which is preliminary data.</text>
</comment>
<dbReference type="InterPro" id="IPR027417">
    <property type="entry name" value="P-loop_NTPase"/>
</dbReference>
<gene>
    <name evidence="12" type="ORF">IAB26_03420</name>
</gene>
<dbReference type="PANTHER" id="PTHR43553">
    <property type="entry name" value="HEAVY METAL TRANSPORTER"/>
    <property type="match status" value="1"/>
</dbReference>
<keyword evidence="4" id="KW-1003">Cell membrane</keyword>
<dbReference type="InterPro" id="IPR003439">
    <property type="entry name" value="ABC_transporter-like_ATP-bd"/>
</dbReference>
<dbReference type="PROSITE" id="PS00211">
    <property type="entry name" value="ABC_TRANSPORTER_1"/>
    <property type="match status" value="1"/>
</dbReference>
<dbReference type="Proteomes" id="UP000886886">
    <property type="component" value="Unassembled WGS sequence"/>
</dbReference>
<dbReference type="PANTHER" id="PTHR43553:SF23">
    <property type="entry name" value="ABC TRANSPORTER ATP-BINDING COMPONENT"/>
    <property type="match status" value="1"/>
</dbReference>
<evidence type="ECO:0000313" key="12">
    <source>
        <dbReference type="EMBL" id="HIQ95592.1"/>
    </source>
</evidence>
<protein>
    <submittedName>
        <fullName evidence="12">ABC transporter ATP-binding protein</fullName>
    </submittedName>
</protein>
<organism evidence="12 13">
    <name type="scientific">Candidatus Limivivens merdigallinarum</name>
    <dbReference type="NCBI Taxonomy" id="2840859"/>
    <lineage>
        <taxon>Bacteria</taxon>
        <taxon>Bacillati</taxon>
        <taxon>Bacillota</taxon>
        <taxon>Clostridia</taxon>
        <taxon>Lachnospirales</taxon>
        <taxon>Lachnospiraceae</taxon>
        <taxon>Lachnospiraceae incertae sedis</taxon>
        <taxon>Candidatus Limivivens</taxon>
    </lineage>
</organism>
<feature type="domain" description="ABC transporter" evidence="11">
    <location>
        <begin position="2"/>
        <end position="242"/>
    </location>
</feature>
<dbReference type="Pfam" id="PF00005">
    <property type="entry name" value="ABC_tran"/>
    <property type="match status" value="2"/>
</dbReference>
<evidence type="ECO:0000256" key="4">
    <source>
        <dbReference type="ARBA" id="ARBA00022475"/>
    </source>
</evidence>
<evidence type="ECO:0000313" key="13">
    <source>
        <dbReference type="Proteomes" id="UP000886886"/>
    </source>
</evidence>
<dbReference type="GO" id="GO:0005524">
    <property type="term" value="F:ATP binding"/>
    <property type="evidence" value="ECO:0007669"/>
    <property type="project" value="UniProtKB-KW"/>
</dbReference>
<evidence type="ECO:0000256" key="6">
    <source>
        <dbReference type="ARBA" id="ARBA00022741"/>
    </source>
</evidence>
<evidence type="ECO:0000256" key="5">
    <source>
        <dbReference type="ARBA" id="ARBA00022737"/>
    </source>
</evidence>
<keyword evidence="9" id="KW-0472">Membrane</keyword>
<evidence type="ECO:0000259" key="11">
    <source>
        <dbReference type="PROSITE" id="PS50893"/>
    </source>
</evidence>
<proteinExistence type="inferred from homology"/>
<dbReference type="GO" id="GO:0042626">
    <property type="term" value="F:ATPase-coupled transmembrane transporter activity"/>
    <property type="evidence" value="ECO:0007669"/>
    <property type="project" value="TreeGrafter"/>
</dbReference>
<dbReference type="Gene3D" id="3.40.50.300">
    <property type="entry name" value="P-loop containing nucleotide triphosphate hydrolases"/>
    <property type="match status" value="2"/>
</dbReference>
<dbReference type="SMART" id="SM00382">
    <property type="entry name" value="AAA"/>
    <property type="match status" value="2"/>
</dbReference>
<dbReference type="InterPro" id="IPR017871">
    <property type="entry name" value="ABC_transporter-like_CS"/>
</dbReference>
<comment type="similarity">
    <text evidence="2">Belongs to the ABC transporter superfamily.</text>
</comment>
<evidence type="ECO:0000256" key="2">
    <source>
        <dbReference type="ARBA" id="ARBA00005417"/>
    </source>
</evidence>
<evidence type="ECO:0000256" key="8">
    <source>
        <dbReference type="ARBA" id="ARBA00022967"/>
    </source>
</evidence>
<dbReference type="CDD" id="cd03225">
    <property type="entry name" value="ABC_cobalt_CbiO_domain1"/>
    <property type="match status" value="1"/>
</dbReference>
<keyword evidence="8" id="KW-1278">Translocase</keyword>
<evidence type="ECO:0000256" key="10">
    <source>
        <dbReference type="ARBA" id="ARBA00025157"/>
    </source>
</evidence>
<evidence type="ECO:0000256" key="3">
    <source>
        <dbReference type="ARBA" id="ARBA00022448"/>
    </source>
</evidence>
<dbReference type="GO" id="GO:0016887">
    <property type="term" value="F:ATP hydrolysis activity"/>
    <property type="evidence" value="ECO:0007669"/>
    <property type="project" value="InterPro"/>
</dbReference>
<keyword evidence="5" id="KW-0677">Repeat</keyword>
<evidence type="ECO:0000256" key="1">
    <source>
        <dbReference type="ARBA" id="ARBA00004202"/>
    </source>
</evidence>
<dbReference type="GO" id="GO:0043190">
    <property type="term" value="C:ATP-binding cassette (ABC) transporter complex"/>
    <property type="evidence" value="ECO:0007669"/>
    <property type="project" value="TreeGrafter"/>
</dbReference>
<keyword evidence="3" id="KW-0813">Transport</keyword>
<dbReference type="InterPro" id="IPR003593">
    <property type="entry name" value="AAA+_ATPase"/>
</dbReference>